<dbReference type="Proteomes" id="UP000033441">
    <property type="component" value="Unassembled WGS sequence"/>
</dbReference>
<proteinExistence type="predicted"/>
<sequence>MLTKTIERTRERYVCAQLSTYTYHHLAFVRKLRVEIFHTVMYGISRIHTVLPISCLSSIDSALMFW</sequence>
<reference evidence="1 2" key="1">
    <citation type="submission" date="2015-02" db="EMBL/GenBank/DDBJ databases">
        <title>Genome Sequencing of Rickettsiales.</title>
        <authorList>
            <person name="Daugherty S.C."/>
            <person name="Su Q."/>
            <person name="Abolude K."/>
            <person name="Beier-Sexton M."/>
            <person name="Carlyon J.A."/>
            <person name="Carter R."/>
            <person name="Day N.P."/>
            <person name="Dumler S.J."/>
            <person name="Dyachenko V."/>
            <person name="Godinez A."/>
            <person name="Kurtti T.J."/>
            <person name="Lichay M."/>
            <person name="Mullins K.E."/>
            <person name="Ott S."/>
            <person name="Pappas-Brown V."/>
            <person name="Paris D.H."/>
            <person name="Patel P."/>
            <person name="Richards A.L."/>
            <person name="Sadzewicz L."/>
            <person name="Sears K."/>
            <person name="Seidman D."/>
            <person name="Sengamalay N."/>
            <person name="Stenos J."/>
            <person name="Tallon L.J."/>
            <person name="Vincent G."/>
            <person name="Fraser C.M."/>
            <person name="Munderloh U."/>
            <person name="Dunning-Hotopp J.C."/>
        </authorList>
    </citation>
    <scope>NUCLEOTIDE SEQUENCE [LARGE SCALE GENOMIC DNA]</scope>
    <source>
        <strain evidence="1 2">ApMUC09</strain>
    </source>
</reference>
<comment type="caution">
    <text evidence="1">The sequence shown here is derived from an EMBL/GenBank/DDBJ whole genome shotgun (WGS) entry which is preliminary data.</text>
</comment>
<dbReference type="EMBL" id="LANV01000001">
    <property type="protein sequence ID" value="KJV64059.1"/>
    <property type="molecule type" value="Genomic_DNA"/>
</dbReference>
<accession>A0A0F3NAZ0</accession>
<organism evidence="1 2">
    <name type="scientific">Anaplasma phagocytophilum str. ApMUC09</name>
    <dbReference type="NCBI Taxonomy" id="1359152"/>
    <lineage>
        <taxon>Bacteria</taxon>
        <taxon>Pseudomonadati</taxon>
        <taxon>Pseudomonadota</taxon>
        <taxon>Alphaproteobacteria</taxon>
        <taxon>Rickettsiales</taxon>
        <taxon>Anaplasmataceae</taxon>
        <taxon>Anaplasma</taxon>
        <taxon>phagocytophilum group</taxon>
    </lineage>
</organism>
<gene>
    <name evidence="1" type="ORF">APHMUC_0581</name>
</gene>
<evidence type="ECO:0000313" key="1">
    <source>
        <dbReference type="EMBL" id="KJV64059.1"/>
    </source>
</evidence>
<protein>
    <submittedName>
        <fullName evidence="1">Uncharacterized protein</fullName>
    </submittedName>
</protein>
<dbReference type="AlphaFoldDB" id="A0A0F3NAZ0"/>
<name>A0A0F3NAZ0_ANAPH</name>
<evidence type="ECO:0000313" key="2">
    <source>
        <dbReference type="Proteomes" id="UP000033441"/>
    </source>
</evidence>
<dbReference type="PATRIC" id="fig|1359152.3.peg.613"/>